<feature type="domain" description="Dienelactone hydrolase" evidence="2">
    <location>
        <begin position="70"/>
        <end position="336"/>
    </location>
</feature>
<dbReference type="InterPro" id="IPR002925">
    <property type="entry name" value="Dienelactn_hydro"/>
</dbReference>
<evidence type="ECO:0000313" key="3">
    <source>
        <dbReference type="EMBL" id="KAK0662516.1"/>
    </source>
</evidence>
<accession>A0AA39Z243</accession>
<evidence type="ECO:0000259" key="2">
    <source>
        <dbReference type="Pfam" id="PF01738"/>
    </source>
</evidence>
<protein>
    <submittedName>
        <fullName evidence="3">Alpha/Beta hydrolase protein</fullName>
    </submittedName>
</protein>
<dbReference type="SUPFAM" id="SSF53474">
    <property type="entry name" value="alpha/beta-Hydrolases"/>
    <property type="match status" value="1"/>
</dbReference>
<gene>
    <name evidence="3" type="ORF">QBC41DRAFT_368271</name>
</gene>
<dbReference type="Pfam" id="PF01738">
    <property type="entry name" value="DLH"/>
    <property type="match status" value="1"/>
</dbReference>
<keyword evidence="3" id="KW-0378">Hydrolase</keyword>
<organism evidence="3 4">
    <name type="scientific">Cercophora samala</name>
    <dbReference type="NCBI Taxonomy" id="330535"/>
    <lineage>
        <taxon>Eukaryota</taxon>
        <taxon>Fungi</taxon>
        <taxon>Dikarya</taxon>
        <taxon>Ascomycota</taxon>
        <taxon>Pezizomycotina</taxon>
        <taxon>Sordariomycetes</taxon>
        <taxon>Sordariomycetidae</taxon>
        <taxon>Sordariales</taxon>
        <taxon>Lasiosphaeriaceae</taxon>
        <taxon>Cercophora</taxon>
    </lineage>
</organism>
<dbReference type="PANTHER" id="PTHR17630">
    <property type="entry name" value="DIENELACTONE HYDROLASE"/>
    <property type="match status" value="1"/>
</dbReference>
<evidence type="ECO:0000313" key="4">
    <source>
        <dbReference type="Proteomes" id="UP001174997"/>
    </source>
</evidence>
<dbReference type="PANTHER" id="PTHR17630:SF80">
    <property type="entry name" value="DIENELACTONE HYDROLASE DOMAIN-CONTAINING PROTEIN"/>
    <property type="match status" value="1"/>
</dbReference>
<dbReference type="GO" id="GO:0016787">
    <property type="term" value="F:hydrolase activity"/>
    <property type="evidence" value="ECO:0007669"/>
    <property type="project" value="UniProtKB-KW"/>
</dbReference>
<reference evidence="3" key="1">
    <citation type="submission" date="2023-06" db="EMBL/GenBank/DDBJ databases">
        <title>Genome-scale phylogeny and comparative genomics of the fungal order Sordariales.</title>
        <authorList>
            <consortium name="Lawrence Berkeley National Laboratory"/>
            <person name="Hensen N."/>
            <person name="Bonometti L."/>
            <person name="Westerberg I."/>
            <person name="Brannstrom I.O."/>
            <person name="Guillou S."/>
            <person name="Cros-Aarteil S."/>
            <person name="Calhoun S."/>
            <person name="Haridas S."/>
            <person name="Kuo A."/>
            <person name="Mondo S."/>
            <person name="Pangilinan J."/>
            <person name="Riley R."/>
            <person name="Labutti K."/>
            <person name="Andreopoulos B."/>
            <person name="Lipzen A."/>
            <person name="Chen C."/>
            <person name="Yanf M."/>
            <person name="Daum C."/>
            <person name="Ng V."/>
            <person name="Clum A."/>
            <person name="Steindorff A."/>
            <person name="Ohm R."/>
            <person name="Martin F."/>
            <person name="Silar P."/>
            <person name="Natvig D."/>
            <person name="Lalanne C."/>
            <person name="Gautier V."/>
            <person name="Ament-Velasquez S.L."/>
            <person name="Kruys A."/>
            <person name="Hutchinson M.I."/>
            <person name="Powell A.J."/>
            <person name="Barry K."/>
            <person name="Miller A.N."/>
            <person name="Grigoriev I.V."/>
            <person name="Debuchy R."/>
            <person name="Gladieux P."/>
            <person name="Thoren M.H."/>
            <person name="Johannesson H."/>
        </authorList>
    </citation>
    <scope>NUCLEOTIDE SEQUENCE</scope>
    <source>
        <strain evidence="3">CBS 307.81</strain>
    </source>
</reference>
<dbReference type="AlphaFoldDB" id="A0AA39Z243"/>
<keyword evidence="4" id="KW-1185">Reference proteome</keyword>
<name>A0AA39Z243_9PEZI</name>
<dbReference type="InterPro" id="IPR029058">
    <property type="entry name" value="AB_hydrolase_fold"/>
</dbReference>
<proteinExistence type="predicted"/>
<dbReference type="Proteomes" id="UP001174997">
    <property type="component" value="Unassembled WGS sequence"/>
</dbReference>
<evidence type="ECO:0000256" key="1">
    <source>
        <dbReference type="SAM" id="MobiDB-lite"/>
    </source>
</evidence>
<dbReference type="EMBL" id="JAULSY010000139">
    <property type="protein sequence ID" value="KAK0662516.1"/>
    <property type="molecule type" value="Genomic_DNA"/>
</dbReference>
<comment type="caution">
    <text evidence="3">The sequence shown here is derived from an EMBL/GenBank/DDBJ whole genome shotgun (WGS) entry which is preliminary data.</text>
</comment>
<feature type="region of interest" description="Disordered" evidence="1">
    <location>
        <begin position="1"/>
        <end position="40"/>
    </location>
</feature>
<sequence>MPVPDPDLATRAPESDAAEDQQDSPALSAIAAPTPPPEQPQLCDNCVSDRPTPAGIGAPKGELTTLGGIDVYITKPPSYPSTPARLLLLLTGGTGLKSTNNQLQADLFSAEGNYVVVMPDLFSGDPAPNSQVREDDPDIQAGGGGDGGGFIGMFKLKAVETAKSFMVDMWLARHTEDKILPIIHKVLDAAKDEFADAVGNGGGVYAVGYCIGGRYVLLLGQQREGKKRGDVEQGDGVKEGPWIKAGAVAHATLVSKQDFVGLKAPVTLVNVESDPMFPDEVRVAGEDEMRKGGVEHEVQVYPGVPHGFAVVGEYEDENIKEAQKTAYGQMLKWLQDH</sequence>
<dbReference type="Gene3D" id="3.40.50.1820">
    <property type="entry name" value="alpha/beta hydrolase"/>
    <property type="match status" value="1"/>
</dbReference>